<dbReference type="InterPro" id="IPR036390">
    <property type="entry name" value="WH_DNA-bd_sf"/>
</dbReference>
<dbReference type="CDD" id="cd00090">
    <property type="entry name" value="HTH_ARSR"/>
    <property type="match status" value="1"/>
</dbReference>
<feature type="domain" description="HTH arsR-type" evidence="4">
    <location>
        <begin position="1"/>
        <end position="95"/>
    </location>
</feature>
<name>A0ABW4Z7L3_9BACT</name>
<evidence type="ECO:0000256" key="3">
    <source>
        <dbReference type="ARBA" id="ARBA00023163"/>
    </source>
</evidence>
<proteinExistence type="predicted"/>
<dbReference type="SMART" id="SM00418">
    <property type="entry name" value="HTH_ARSR"/>
    <property type="match status" value="1"/>
</dbReference>
<dbReference type="InterPro" id="IPR001845">
    <property type="entry name" value="HTH_ArsR_DNA-bd_dom"/>
</dbReference>
<evidence type="ECO:0000313" key="5">
    <source>
        <dbReference type="EMBL" id="MFD2157735.1"/>
    </source>
</evidence>
<evidence type="ECO:0000256" key="2">
    <source>
        <dbReference type="ARBA" id="ARBA00023125"/>
    </source>
</evidence>
<keyword evidence="2" id="KW-0238">DNA-binding</keyword>
<dbReference type="InterPro" id="IPR011991">
    <property type="entry name" value="ArsR-like_HTH"/>
</dbReference>
<dbReference type="PANTHER" id="PTHR43132:SF9">
    <property type="entry name" value="ARSR FAMILY TRANSCRIPTIONAL REGULATORY PROTEIN"/>
    <property type="match status" value="1"/>
</dbReference>
<keyword evidence="6" id="KW-1185">Reference proteome</keyword>
<reference evidence="6" key="1">
    <citation type="journal article" date="2019" name="Int. J. Syst. Evol. Microbiol.">
        <title>The Global Catalogue of Microorganisms (GCM) 10K type strain sequencing project: providing services to taxonomists for standard genome sequencing and annotation.</title>
        <authorList>
            <consortium name="The Broad Institute Genomics Platform"/>
            <consortium name="The Broad Institute Genome Sequencing Center for Infectious Disease"/>
            <person name="Wu L."/>
            <person name="Ma J."/>
        </authorList>
    </citation>
    <scope>NUCLEOTIDE SEQUENCE [LARGE SCALE GENOMIC DNA]</scope>
    <source>
        <strain evidence="6">CCUG 57942</strain>
    </source>
</reference>
<dbReference type="EMBL" id="JBHUJB010000011">
    <property type="protein sequence ID" value="MFD2157735.1"/>
    <property type="molecule type" value="Genomic_DNA"/>
</dbReference>
<sequence length="104" mass="11780">MREEQLEDVAKLFKTLSEPVRLRILSCLMEGSKTVGEIVELTALKQGNVSKHLKILSDADLLSRQKEGNYVYYRIAQPLLFDLCGLVCQQLEETAQGKLDRLKA</sequence>
<protein>
    <submittedName>
        <fullName evidence="5">ArsR/SmtB family transcription factor</fullName>
    </submittedName>
</protein>
<dbReference type="InterPro" id="IPR036388">
    <property type="entry name" value="WH-like_DNA-bd_sf"/>
</dbReference>
<comment type="caution">
    <text evidence="5">The sequence shown here is derived from an EMBL/GenBank/DDBJ whole genome shotgun (WGS) entry which is preliminary data.</text>
</comment>
<keyword evidence="1" id="KW-0805">Transcription regulation</keyword>
<dbReference type="NCBIfam" id="NF033788">
    <property type="entry name" value="HTH_metalloreg"/>
    <property type="match status" value="1"/>
</dbReference>
<dbReference type="PANTHER" id="PTHR43132">
    <property type="entry name" value="ARSENICAL RESISTANCE OPERON REPRESSOR ARSR-RELATED"/>
    <property type="match status" value="1"/>
</dbReference>
<dbReference type="PRINTS" id="PR00778">
    <property type="entry name" value="HTHARSR"/>
</dbReference>
<gene>
    <name evidence="5" type="ORF">ACFSW8_02360</name>
</gene>
<dbReference type="Gene3D" id="1.10.10.10">
    <property type="entry name" value="Winged helix-like DNA-binding domain superfamily/Winged helix DNA-binding domain"/>
    <property type="match status" value="1"/>
</dbReference>
<dbReference type="Proteomes" id="UP001597389">
    <property type="component" value="Unassembled WGS sequence"/>
</dbReference>
<organism evidence="5 6">
    <name type="scientific">Rubritalea tangerina</name>
    <dbReference type="NCBI Taxonomy" id="430798"/>
    <lineage>
        <taxon>Bacteria</taxon>
        <taxon>Pseudomonadati</taxon>
        <taxon>Verrucomicrobiota</taxon>
        <taxon>Verrucomicrobiia</taxon>
        <taxon>Verrucomicrobiales</taxon>
        <taxon>Rubritaleaceae</taxon>
        <taxon>Rubritalea</taxon>
    </lineage>
</organism>
<keyword evidence="3" id="KW-0804">Transcription</keyword>
<evidence type="ECO:0000256" key="1">
    <source>
        <dbReference type="ARBA" id="ARBA00023015"/>
    </source>
</evidence>
<accession>A0ABW4Z7L3</accession>
<dbReference type="InterPro" id="IPR051011">
    <property type="entry name" value="Metal_resp_trans_reg"/>
</dbReference>
<dbReference type="Pfam" id="PF01022">
    <property type="entry name" value="HTH_5"/>
    <property type="match status" value="1"/>
</dbReference>
<dbReference type="SUPFAM" id="SSF46785">
    <property type="entry name" value="Winged helix' DNA-binding domain"/>
    <property type="match status" value="1"/>
</dbReference>
<dbReference type="RefSeq" id="WP_377177331.1">
    <property type="nucleotide sequence ID" value="NZ_JBHUJB010000011.1"/>
</dbReference>
<evidence type="ECO:0000313" key="6">
    <source>
        <dbReference type="Proteomes" id="UP001597389"/>
    </source>
</evidence>
<dbReference type="PROSITE" id="PS50987">
    <property type="entry name" value="HTH_ARSR_2"/>
    <property type="match status" value="1"/>
</dbReference>
<evidence type="ECO:0000259" key="4">
    <source>
        <dbReference type="PROSITE" id="PS50987"/>
    </source>
</evidence>